<sequence>MSCVIKSMSPCFETLKAVDGEIFHLAFHQARFDQTRQALYGSTYKLVLSEHLTPPKEGTYRVRVEYAEALQKIEYIPYAPHTIQTFALVETEINYAYKYCNREALNAHLQGNSDDIVFTCKGELQDTSIANIALLIDGEWKTPLYPLLKGTTRERLLKSGALKAEVLDMKSLQKAQKFAIMNALIGFKIIDNVLWIKE</sequence>
<dbReference type="Gene3D" id="3.30.470.10">
    <property type="match status" value="1"/>
</dbReference>
<dbReference type="RefSeq" id="WP_087439046.1">
    <property type="nucleotide sequence ID" value="NZ_CP021416.1"/>
</dbReference>
<dbReference type="InterPro" id="IPR036038">
    <property type="entry name" value="Aminotransferase-like"/>
</dbReference>
<dbReference type="AlphaFoldDB" id="A0A1Y0HMD9"/>
<gene>
    <name evidence="1" type="ORF">Sdiek1_2103</name>
</gene>
<dbReference type="OrthoDB" id="1148709at2"/>
<evidence type="ECO:0000313" key="2">
    <source>
        <dbReference type="Proteomes" id="UP000196005"/>
    </source>
</evidence>
<dbReference type="EMBL" id="CP021416">
    <property type="protein sequence ID" value="ARU49262.1"/>
    <property type="molecule type" value="Genomic_DNA"/>
</dbReference>
<dbReference type="InterPro" id="IPR043131">
    <property type="entry name" value="BCAT-like_N"/>
</dbReference>
<accession>A0A1Y0HMD9</accession>
<dbReference type="InterPro" id="IPR001544">
    <property type="entry name" value="Aminotrans_IV"/>
</dbReference>
<dbReference type="KEGG" id="suls:Sdiek1_2103"/>
<keyword evidence="2" id="KW-1185">Reference proteome</keyword>
<dbReference type="Pfam" id="PF01063">
    <property type="entry name" value="Aminotran_4"/>
    <property type="match status" value="1"/>
</dbReference>
<dbReference type="Proteomes" id="UP000196005">
    <property type="component" value="Chromosome"/>
</dbReference>
<reference evidence="2" key="1">
    <citation type="submission" date="2017-05" db="EMBL/GenBank/DDBJ databases">
        <title>Dechlorination kinetics govern the competition between two new strains of the genus Sulfurospirillum.</title>
        <authorList>
            <person name="Buttet G.F."/>
            <person name="Murray A.M."/>
            <person name="Goris T."/>
            <person name="Burion M."/>
            <person name="Lin B."/>
            <person name="Rolle M."/>
            <person name="Maillard J."/>
        </authorList>
    </citation>
    <scope>NUCLEOTIDE SEQUENCE [LARGE SCALE GENOMIC DNA]</scope>
    <source>
        <strain evidence="2">SL2-1</strain>
    </source>
</reference>
<evidence type="ECO:0008006" key="3">
    <source>
        <dbReference type="Google" id="ProtNLM"/>
    </source>
</evidence>
<organism evidence="1 2">
    <name type="scientific">Sulfurospirillum diekertiae</name>
    <dbReference type="NCBI Taxonomy" id="1854492"/>
    <lineage>
        <taxon>Bacteria</taxon>
        <taxon>Pseudomonadati</taxon>
        <taxon>Campylobacterota</taxon>
        <taxon>Epsilonproteobacteria</taxon>
        <taxon>Campylobacterales</taxon>
        <taxon>Sulfurospirillaceae</taxon>
        <taxon>Sulfurospirillum</taxon>
    </lineage>
</organism>
<name>A0A1Y0HMD9_9BACT</name>
<dbReference type="SUPFAM" id="SSF56752">
    <property type="entry name" value="D-aminoacid aminotransferase-like PLP-dependent enzymes"/>
    <property type="match status" value="1"/>
</dbReference>
<proteinExistence type="predicted"/>
<evidence type="ECO:0000313" key="1">
    <source>
        <dbReference type="EMBL" id="ARU49262.1"/>
    </source>
</evidence>
<protein>
    <recommendedName>
        <fullName evidence="3">Aminodeoxychorismate lyase</fullName>
    </recommendedName>
</protein>
<dbReference type="Gene3D" id="3.20.10.10">
    <property type="entry name" value="D-amino Acid Aminotransferase, subunit A, domain 2"/>
    <property type="match status" value="1"/>
</dbReference>
<dbReference type="InterPro" id="IPR043132">
    <property type="entry name" value="BCAT-like_C"/>
</dbReference>
<dbReference type="GO" id="GO:0003824">
    <property type="term" value="F:catalytic activity"/>
    <property type="evidence" value="ECO:0007669"/>
    <property type="project" value="InterPro"/>
</dbReference>